<dbReference type="AlphaFoldDB" id="A0A5N0T8A5"/>
<dbReference type="Proteomes" id="UP000325372">
    <property type="component" value="Unassembled WGS sequence"/>
</dbReference>
<dbReference type="EMBL" id="VYXP01000005">
    <property type="protein sequence ID" value="KAA9131265.1"/>
    <property type="molecule type" value="Genomic_DNA"/>
</dbReference>
<evidence type="ECO:0000313" key="2">
    <source>
        <dbReference type="Proteomes" id="UP000325372"/>
    </source>
</evidence>
<keyword evidence="2" id="KW-1185">Reference proteome</keyword>
<sequence>MTLFKLQPGTTPLLVNVPHSGTVLPEAIAARMTPLARTLPDTDWYVDRLYDFATAMGAGMLVASHSRYVVDLNRPPDDAALYNTRTTGLVPVETFDGEALYRPGQAPDADEIAERRDRYWAPVHDALAAELARLRAQHGYAILLDAHSIRGEVPALFDGVLADLNLGSHGGRSAAPGLVDLSMDVFRQSASHTAVLDGRFKGGYNTRHYGQPGQGIHALQMEMPQRLYMSEAPPAWEDARAAGVVPLLRQWLQALLDWRPEE</sequence>
<organism evidence="1 2">
    <name type="scientific">Marinihelvus fidelis</name>
    <dbReference type="NCBI Taxonomy" id="2613842"/>
    <lineage>
        <taxon>Bacteria</taxon>
        <taxon>Pseudomonadati</taxon>
        <taxon>Pseudomonadota</taxon>
        <taxon>Gammaproteobacteria</taxon>
        <taxon>Chromatiales</taxon>
        <taxon>Wenzhouxiangellaceae</taxon>
        <taxon>Marinihelvus</taxon>
    </lineage>
</organism>
<accession>A0A5N0T8A5</accession>
<dbReference type="RefSeq" id="WP_150863915.1">
    <property type="nucleotide sequence ID" value="NZ_VYXP01000005.1"/>
</dbReference>
<name>A0A5N0T8A5_9GAMM</name>
<dbReference type="NCBIfam" id="TIGR02017">
    <property type="entry name" value="hutG_amidohyd"/>
    <property type="match status" value="1"/>
</dbReference>
<proteinExistence type="predicted"/>
<reference evidence="1 2" key="1">
    <citation type="submission" date="2019-09" db="EMBL/GenBank/DDBJ databases">
        <title>Wenzhouxiangella sp. Genome sequencing and assembly.</title>
        <authorList>
            <person name="Zhang R."/>
        </authorList>
    </citation>
    <scope>NUCLEOTIDE SEQUENCE [LARGE SCALE GENOMIC DNA]</scope>
    <source>
        <strain evidence="1 2">W260</strain>
    </source>
</reference>
<evidence type="ECO:0000313" key="1">
    <source>
        <dbReference type="EMBL" id="KAA9131265.1"/>
    </source>
</evidence>
<gene>
    <name evidence="1" type="primary">hutG</name>
    <name evidence="1" type="ORF">F3N42_08020</name>
</gene>
<dbReference type="InterPro" id="IPR010247">
    <property type="entry name" value="HutG_amidohyd"/>
</dbReference>
<dbReference type="Gene3D" id="3.40.630.40">
    <property type="entry name" value="Zn-dependent exopeptidases"/>
    <property type="match status" value="1"/>
</dbReference>
<dbReference type="Pfam" id="PF05013">
    <property type="entry name" value="FGase"/>
    <property type="match status" value="1"/>
</dbReference>
<comment type="caution">
    <text evidence="1">The sequence shown here is derived from an EMBL/GenBank/DDBJ whole genome shotgun (WGS) entry which is preliminary data.</text>
</comment>
<dbReference type="EC" id="3.5.1.68" evidence="1"/>
<dbReference type="SUPFAM" id="SSF53187">
    <property type="entry name" value="Zn-dependent exopeptidases"/>
    <property type="match status" value="1"/>
</dbReference>
<keyword evidence="1" id="KW-0378">Hydrolase</keyword>
<dbReference type="GO" id="GO:0050129">
    <property type="term" value="F:N-formylglutamate deformylase activity"/>
    <property type="evidence" value="ECO:0007669"/>
    <property type="project" value="UniProtKB-EC"/>
</dbReference>
<protein>
    <submittedName>
        <fullName evidence="1">N-formylglutamate deformylase</fullName>
        <ecNumber evidence="1">3.5.1.68</ecNumber>
    </submittedName>
</protein>
<dbReference type="InterPro" id="IPR007709">
    <property type="entry name" value="N-FG_amidohydro"/>
</dbReference>